<evidence type="ECO:0000256" key="3">
    <source>
        <dbReference type="ARBA" id="ARBA00023136"/>
    </source>
</evidence>
<dbReference type="Proteomes" id="UP000503840">
    <property type="component" value="Unassembled WGS sequence"/>
</dbReference>
<dbReference type="EMBL" id="BLVO01000012">
    <property type="protein sequence ID" value="GFM32770.1"/>
    <property type="molecule type" value="Genomic_DNA"/>
</dbReference>
<dbReference type="SUPFAM" id="SSF103473">
    <property type="entry name" value="MFS general substrate transporter"/>
    <property type="match status" value="1"/>
</dbReference>
<feature type="transmembrane region" description="Helical" evidence="4">
    <location>
        <begin position="52"/>
        <end position="73"/>
    </location>
</feature>
<keyword evidence="3 4" id="KW-0472">Membrane</keyword>
<dbReference type="PANTHER" id="PTHR23518">
    <property type="entry name" value="C-METHYLTRANSFERASE"/>
    <property type="match status" value="1"/>
</dbReference>
<sequence length="386" mass="42851">MARDFSTTADNRRMYIFLLVMVLAAAVGFQGWRTLYNNFAVDVAGLSGKENGFVQSLREVPGFLALLVIYLLLIVREHTLVAVSVLVLGVGVAMAGFFPSFHGLLFTTLIMSFGFHYYETTNQSLILQYFDKTQAPVVMGRLRGFSSGANLAVGAAVFLLAPVLEFRTLFCIFGGVVLVAGAWCLLQNPSSANIPPQRKGMVFRSRYWLFYLLTFLSGARRQVFVAFAVFLLVEKFGYSVQEITALFILNNVVNWYLSPAIGRAVNKYGERRMLTVEYMSLIFIFVAYAYVDSKILVAVLYVLDHVFYNFAMAIKTYFQKIADPSDIAPSMAVSFTINHIAAVVIPAAGGLLWMVDYRIPFLCAAGLAGLSLLFSQFVRVPEAEGK</sequence>
<dbReference type="PROSITE" id="PS50850">
    <property type="entry name" value="MFS"/>
    <property type="match status" value="1"/>
</dbReference>
<proteinExistence type="predicted"/>
<evidence type="ECO:0000313" key="7">
    <source>
        <dbReference type="Proteomes" id="UP000503840"/>
    </source>
</evidence>
<feature type="transmembrane region" description="Helical" evidence="4">
    <location>
        <begin position="80"/>
        <end position="98"/>
    </location>
</feature>
<feature type="transmembrane region" description="Helical" evidence="4">
    <location>
        <begin position="359"/>
        <end position="378"/>
    </location>
</feature>
<dbReference type="AlphaFoldDB" id="A0A7J0BGE7"/>
<feature type="transmembrane region" description="Helical" evidence="4">
    <location>
        <begin position="167"/>
        <end position="186"/>
    </location>
</feature>
<feature type="domain" description="Major facilitator superfamily (MFS) profile" evidence="5">
    <location>
        <begin position="206"/>
        <end position="386"/>
    </location>
</feature>
<dbReference type="PANTHER" id="PTHR23518:SF2">
    <property type="entry name" value="MAJOR FACILITATOR SUPERFAMILY TRANSPORTER"/>
    <property type="match status" value="1"/>
</dbReference>
<feature type="transmembrane region" description="Helical" evidence="4">
    <location>
        <begin position="12"/>
        <end position="32"/>
    </location>
</feature>
<keyword evidence="2 4" id="KW-1133">Transmembrane helix</keyword>
<dbReference type="InterPro" id="IPR020846">
    <property type="entry name" value="MFS_dom"/>
</dbReference>
<keyword evidence="7" id="KW-1185">Reference proteome</keyword>
<dbReference type="Gene3D" id="1.20.1250.20">
    <property type="entry name" value="MFS general substrate transporter like domains"/>
    <property type="match status" value="2"/>
</dbReference>
<feature type="transmembrane region" description="Helical" evidence="4">
    <location>
        <begin position="330"/>
        <end position="353"/>
    </location>
</feature>
<evidence type="ECO:0000256" key="1">
    <source>
        <dbReference type="ARBA" id="ARBA00022692"/>
    </source>
</evidence>
<protein>
    <submittedName>
        <fullName evidence="6">MFS transporter</fullName>
    </submittedName>
</protein>
<dbReference type="GO" id="GO:0022857">
    <property type="term" value="F:transmembrane transporter activity"/>
    <property type="evidence" value="ECO:0007669"/>
    <property type="project" value="InterPro"/>
</dbReference>
<feature type="transmembrane region" description="Helical" evidence="4">
    <location>
        <begin position="243"/>
        <end position="262"/>
    </location>
</feature>
<keyword evidence="1 4" id="KW-0812">Transmembrane</keyword>
<name>A0A7J0BGE7_9BACT</name>
<dbReference type="RefSeq" id="WP_174404447.1">
    <property type="nucleotide sequence ID" value="NZ_BLVO01000012.1"/>
</dbReference>
<accession>A0A7J0BGE7</accession>
<dbReference type="InterPro" id="IPR011701">
    <property type="entry name" value="MFS"/>
</dbReference>
<evidence type="ECO:0000313" key="6">
    <source>
        <dbReference type="EMBL" id="GFM32770.1"/>
    </source>
</evidence>
<dbReference type="Pfam" id="PF07690">
    <property type="entry name" value="MFS_1"/>
    <property type="match status" value="1"/>
</dbReference>
<dbReference type="InterPro" id="IPR036259">
    <property type="entry name" value="MFS_trans_sf"/>
</dbReference>
<evidence type="ECO:0000256" key="2">
    <source>
        <dbReference type="ARBA" id="ARBA00022989"/>
    </source>
</evidence>
<feature type="transmembrane region" description="Helical" evidence="4">
    <location>
        <begin position="207"/>
        <end position="231"/>
    </location>
</feature>
<evidence type="ECO:0000256" key="4">
    <source>
        <dbReference type="SAM" id="Phobius"/>
    </source>
</evidence>
<reference evidence="6 7" key="1">
    <citation type="submission" date="2020-05" db="EMBL/GenBank/DDBJ databases">
        <title>Draft genome sequence of Desulfovibrio sp. strain HN2T.</title>
        <authorList>
            <person name="Ueno A."/>
            <person name="Tamazawa S."/>
            <person name="Tamamura S."/>
            <person name="Murakami T."/>
            <person name="Kiyama T."/>
            <person name="Inomata H."/>
            <person name="Amano Y."/>
            <person name="Miyakawa K."/>
            <person name="Tamaki H."/>
            <person name="Naganuma T."/>
            <person name="Kaneko K."/>
        </authorList>
    </citation>
    <scope>NUCLEOTIDE SEQUENCE [LARGE SCALE GENOMIC DNA]</scope>
    <source>
        <strain evidence="6 7">HN2</strain>
    </source>
</reference>
<comment type="caution">
    <text evidence="6">The sequence shown here is derived from an EMBL/GenBank/DDBJ whole genome shotgun (WGS) entry which is preliminary data.</text>
</comment>
<evidence type="ECO:0000259" key="5">
    <source>
        <dbReference type="PROSITE" id="PS50850"/>
    </source>
</evidence>
<gene>
    <name evidence="6" type="ORF">DSM101010T_11350</name>
</gene>
<organism evidence="6 7">
    <name type="scientific">Desulfovibrio subterraneus</name>
    <dbReference type="NCBI Taxonomy" id="2718620"/>
    <lineage>
        <taxon>Bacteria</taxon>
        <taxon>Pseudomonadati</taxon>
        <taxon>Thermodesulfobacteriota</taxon>
        <taxon>Desulfovibrionia</taxon>
        <taxon>Desulfovibrionales</taxon>
        <taxon>Desulfovibrionaceae</taxon>
        <taxon>Desulfovibrio</taxon>
    </lineage>
</organism>